<evidence type="ECO:0000256" key="1">
    <source>
        <dbReference type="ARBA" id="ARBA00022475"/>
    </source>
</evidence>
<comment type="function">
    <text evidence="7">Functions as a peptidoglycan terminase that cleaves nascent peptidoglycan strands endolytically to terminate their elongation.</text>
</comment>
<keyword evidence="9" id="KW-1185">Reference proteome</keyword>
<comment type="similarity">
    <text evidence="7">Belongs to the transglycosylase MltG family.</text>
</comment>
<dbReference type="Proteomes" id="UP001501321">
    <property type="component" value="Unassembled WGS sequence"/>
</dbReference>
<dbReference type="PANTHER" id="PTHR30518">
    <property type="entry name" value="ENDOLYTIC MUREIN TRANSGLYCOSYLASE"/>
    <property type="match status" value="1"/>
</dbReference>
<dbReference type="EMBL" id="BAABFC010000001">
    <property type="protein sequence ID" value="GAA4492594.1"/>
    <property type="molecule type" value="Genomic_DNA"/>
</dbReference>
<dbReference type="Gene3D" id="3.30.160.60">
    <property type="entry name" value="Classic Zinc Finger"/>
    <property type="match status" value="2"/>
</dbReference>
<evidence type="ECO:0000256" key="3">
    <source>
        <dbReference type="ARBA" id="ARBA00022989"/>
    </source>
</evidence>
<evidence type="ECO:0000256" key="7">
    <source>
        <dbReference type="HAMAP-Rule" id="MF_02065"/>
    </source>
</evidence>
<reference evidence="9" key="1">
    <citation type="journal article" date="2019" name="Int. J. Syst. Evol. Microbiol.">
        <title>The Global Catalogue of Microorganisms (GCM) 10K type strain sequencing project: providing services to taxonomists for standard genome sequencing and annotation.</title>
        <authorList>
            <consortium name="The Broad Institute Genomics Platform"/>
            <consortium name="The Broad Institute Genome Sequencing Center for Infectious Disease"/>
            <person name="Wu L."/>
            <person name="Ma J."/>
        </authorList>
    </citation>
    <scope>NUCLEOTIDE SEQUENCE [LARGE SCALE GENOMIC DNA]</scope>
    <source>
        <strain evidence="9">JCM 32226</strain>
    </source>
</reference>
<evidence type="ECO:0000313" key="9">
    <source>
        <dbReference type="Proteomes" id="UP001501321"/>
    </source>
</evidence>
<keyword evidence="2 7" id="KW-0812">Transmembrane</keyword>
<dbReference type="RefSeq" id="WP_345009038.1">
    <property type="nucleotide sequence ID" value="NZ_BAABFC010000001.1"/>
</dbReference>
<dbReference type="EC" id="4.2.2.29" evidence="7"/>
<evidence type="ECO:0000256" key="2">
    <source>
        <dbReference type="ARBA" id="ARBA00022692"/>
    </source>
</evidence>
<dbReference type="InterPro" id="IPR003770">
    <property type="entry name" value="MLTG-like"/>
</dbReference>
<evidence type="ECO:0000256" key="5">
    <source>
        <dbReference type="ARBA" id="ARBA00023239"/>
    </source>
</evidence>
<dbReference type="HAMAP" id="MF_02065">
    <property type="entry name" value="MltG"/>
    <property type="match status" value="1"/>
</dbReference>
<dbReference type="PANTHER" id="PTHR30518:SF2">
    <property type="entry name" value="ENDOLYTIC MUREIN TRANSGLYCOSYLASE"/>
    <property type="match status" value="1"/>
</dbReference>
<keyword evidence="6 7" id="KW-0961">Cell wall biogenesis/degradation</keyword>
<sequence>MKLKYKVVLVISLSLLLLLSGLAGWSYLQWQRLEQMKVGDVPALFSVNKGERAGRLVSRLAAKPTPGWAISLWLKTHPELTAIRSGTFALQTGMSLKEALALIVAGKEYLLNVTLVEGQRLADWRKTLAQLPHGVSTLAGLDDTALAKALGADHASVEGLLLPETYAYTVGMTDLEILQRAYQHMQAFVAKAWQTRAEGLPYKTPYEALILASIIEKETAQASERPLIASVFVNRLKRGMKLQTDPTVIYGIGDRYDGNIRRRDLQDANPYNTYVIDGLPPTPIAMPSRQAIEAALHPADSDYLYFVAKGEGWHQFSKTLSEHNAAVRRYILGRQ</sequence>
<feature type="site" description="Important for catalytic activity" evidence="7">
    <location>
        <position position="218"/>
    </location>
</feature>
<dbReference type="NCBIfam" id="TIGR00247">
    <property type="entry name" value="endolytic transglycosylase MltG"/>
    <property type="match status" value="1"/>
</dbReference>
<comment type="catalytic activity">
    <reaction evidence="7">
        <text>a peptidoglycan chain = a peptidoglycan chain with N-acetyl-1,6-anhydromuramyl-[peptide] at the reducing end + a peptidoglycan chain with N-acetylglucosamine at the non-reducing end.</text>
        <dbReference type="EC" id="4.2.2.29"/>
    </reaction>
</comment>
<evidence type="ECO:0000256" key="6">
    <source>
        <dbReference type="ARBA" id="ARBA00023316"/>
    </source>
</evidence>
<keyword evidence="5 7" id="KW-0456">Lyase</keyword>
<gene>
    <name evidence="7 8" type="primary">mltG</name>
    <name evidence="8" type="ORF">GCM10023095_01300</name>
</gene>
<proteinExistence type="inferred from homology"/>
<comment type="caution">
    <text evidence="8">The sequence shown here is derived from an EMBL/GenBank/DDBJ whole genome shotgun (WGS) entry which is preliminary data.</text>
</comment>
<organism evidence="8 9">
    <name type="scientific">Pseudaeromonas paramecii</name>
    <dbReference type="NCBI Taxonomy" id="2138166"/>
    <lineage>
        <taxon>Bacteria</taxon>
        <taxon>Pseudomonadati</taxon>
        <taxon>Pseudomonadota</taxon>
        <taxon>Gammaproteobacteria</taxon>
        <taxon>Aeromonadales</taxon>
        <taxon>Aeromonadaceae</taxon>
        <taxon>Pseudaeromonas</taxon>
    </lineage>
</organism>
<keyword evidence="4 7" id="KW-0472">Membrane</keyword>
<keyword evidence="7" id="KW-0997">Cell inner membrane</keyword>
<keyword evidence="1 7" id="KW-1003">Cell membrane</keyword>
<dbReference type="Pfam" id="PF02618">
    <property type="entry name" value="YceG"/>
    <property type="match status" value="1"/>
</dbReference>
<dbReference type="CDD" id="cd08010">
    <property type="entry name" value="MltG_like"/>
    <property type="match status" value="1"/>
</dbReference>
<protein>
    <recommendedName>
        <fullName evidence="7">Endolytic murein transglycosylase</fullName>
        <ecNumber evidence="7">4.2.2.29</ecNumber>
    </recommendedName>
    <alternativeName>
        <fullName evidence="7">Peptidoglycan lytic transglycosylase</fullName>
    </alternativeName>
    <alternativeName>
        <fullName evidence="7">Peptidoglycan polymerization terminase</fullName>
    </alternativeName>
</protein>
<keyword evidence="3 7" id="KW-1133">Transmembrane helix</keyword>
<evidence type="ECO:0000256" key="4">
    <source>
        <dbReference type="ARBA" id="ARBA00023136"/>
    </source>
</evidence>
<accession>A0ABP8PWJ8</accession>
<name>A0ABP8PWJ8_9GAMM</name>
<evidence type="ECO:0000313" key="8">
    <source>
        <dbReference type="EMBL" id="GAA4492594.1"/>
    </source>
</evidence>